<dbReference type="OMA" id="GEGQYYR"/>
<feature type="chain" id="PRO_5021290796" evidence="2">
    <location>
        <begin position="48"/>
        <end position="119"/>
    </location>
</feature>
<evidence type="ECO:0000256" key="2">
    <source>
        <dbReference type="SAM" id="SignalP"/>
    </source>
</evidence>
<reference evidence="3 5" key="2">
    <citation type="journal article" date="2018" name="FEMS Microbiol. Ecol.">
        <title>Co-invading symbiotic mutualists of Medicago polymorpha retain high ancestral diversity and contain diverse accessory genomes.</title>
        <authorList>
            <person name="Porter S.S."/>
            <person name="Faber-Hammond J.J."/>
            <person name="Friesen M.L."/>
        </authorList>
    </citation>
    <scope>NUCLEOTIDE SEQUENCE [LARGE SCALE GENOMIC DNA]</scope>
    <source>
        <strain evidence="3 5">Str16</strain>
    </source>
</reference>
<accession>A0A508WUL9</accession>
<dbReference type="RefSeq" id="WP_011976178.1">
    <property type="nucleotide sequence ID" value="NZ_ATYC01000022.1"/>
</dbReference>
<evidence type="ECO:0000313" key="5">
    <source>
        <dbReference type="Proteomes" id="UP001190825"/>
    </source>
</evidence>
<proteinExistence type="predicted"/>
<sequence>MLNSSIHWEVGCLTDIGVNAMRVFLKTSFAAFALSSALVGAAAPAFADSYYQGLDPNNPPGTQNQVRMSPMRSMPSTSVDPTATGSIDDGRIMSPSGTYHERYQTGEGDYYRGITPPKP</sequence>
<reference evidence="4" key="3">
    <citation type="submission" date="2019-06" db="EMBL/GenBank/DDBJ databases">
        <authorList>
            <person name="Le Quere A."/>
            <person name="Colella S."/>
        </authorList>
    </citation>
    <scope>NUCLEOTIDE SEQUENCE</scope>
    <source>
        <strain evidence="4">EmedicaeMD41</strain>
    </source>
</reference>
<keyword evidence="5" id="KW-1185">Reference proteome</keyword>
<dbReference type="Proteomes" id="UP000507954">
    <property type="component" value="Unassembled WGS sequence"/>
</dbReference>
<dbReference type="Proteomes" id="UP001190825">
    <property type="component" value="Unassembled WGS sequence"/>
</dbReference>
<feature type="compositionally biased region" description="Low complexity" evidence="1">
    <location>
        <begin position="67"/>
        <end position="76"/>
    </location>
</feature>
<protein>
    <submittedName>
        <fullName evidence="4">Uncharacterized protein</fullName>
    </submittedName>
</protein>
<name>A0A508WUL9_9HYPH</name>
<evidence type="ECO:0000313" key="3">
    <source>
        <dbReference type="EMBL" id="PLT94155.1"/>
    </source>
</evidence>
<keyword evidence="2" id="KW-0732">Signal</keyword>
<dbReference type="GeneID" id="61612957"/>
<dbReference type="EMBL" id="NBUC01000163">
    <property type="protein sequence ID" value="PLT94155.1"/>
    <property type="molecule type" value="Genomic_DNA"/>
</dbReference>
<feature type="region of interest" description="Disordered" evidence="1">
    <location>
        <begin position="52"/>
        <end position="119"/>
    </location>
</feature>
<dbReference type="AlphaFoldDB" id="A0A508WUL9"/>
<reference evidence="3" key="1">
    <citation type="submission" date="2017-04" db="EMBL/GenBank/DDBJ databases">
        <authorList>
            <person name="Porter S."/>
            <person name="Friesen M.L."/>
            <person name="Faber-Hammond J."/>
        </authorList>
    </citation>
    <scope>NUCLEOTIDE SEQUENCE</scope>
    <source>
        <strain evidence="3">Str16</strain>
    </source>
</reference>
<dbReference type="EMBL" id="CABFNB010000089">
    <property type="protein sequence ID" value="VTZ61142.1"/>
    <property type="molecule type" value="Genomic_DNA"/>
</dbReference>
<evidence type="ECO:0000313" key="4">
    <source>
        <dbReference type="EMBL" id="VTZ61142.1"/>
    </source>
</evidence>
<feature type="signal peptide" evidence="2">
    <location>
        <begin position="1"/>
        <end position="47"/>
    </location>
</feature>
<evidence type="ECO:0000256" key="1">
    <source>
        <dbReference type="SAM" id="MobiDB-lite"/>
    </source>
</evidence>
<organism evidence="4">
    <name type="scientific">Sinorhizobium medicae</name>
    <dbReference type="NCBI Taxonomy" id="110321"/>
    <lineage>
        <taxon>Bacteria</taxon>
        <taxon>Pseudomonadati</taxon>
        <taxon>Pseudomonadota</taxon>
        <taxon>Alphaproteobacteria</taxon>
        <taxon>Hyphomicrobiales</taxon>
        <taxon>Rhizobiaceae</taxon>
        <taxon>Sinorhizobium/Ensifer group</taxon>
        <taxon>Sinorhizobium</taxon>
    </lineage>
</organism>
<gene>
    <name evidence="3" type="ORF">BMJ33_31305</name>
    <name evidence="4" type="ORF">EMEDMD4_240085</name>
</gene>